<dbReference type="Proteomes" id="UP000245466">
    <property type="component" value="Unassembled WGS sequence"/>
</dbReference>
<gene>
    <name evidence="2" type="ORF">C8E01_104157</name>
</gene>
<dbReference type="OrthoDB" id="854097at2"/>
<proteinExistence type="predicted"/>
<dbReference type="AlphaFoldDB" id="A0A2U1AZD3"/>
<reference evidence="2 3" key="1">
    <citation type="submission" date="2018-04" db="EMBL/GenBank/DDBJ databases">
        <title>Genomic Encyclopedia of Type Strains, Phase IV (KMG-IV): sequencing the most valuable type-strain genomes for metagenomic binning, comparative biology and taxonomic classification.</title>
        <authorList>
            <person name="Goeker M."/>
        </authorList>
    </citation>
    <scope>NUCLEOTIDE SEQUENCE [LARGE SCALE GENOMIC DNA]</scope>
    <source>
        <strain evidence="2 3">DSM 100231</strain>
    </source>
</reference>
<accession>A0A2U1AZD3</accession>
<feature type="chain" id="PRO_5015717816" evidence="1">
    <location>
        <begin position="20"/>
        <end position="179"/>
    </location>
</feature>
<sequence length="179" mass="19900">MKQVYLLPVLLCAAFSLEAARGTATAQLHEGAAFSYVSELIVSLQDTIVKGQDTTKVTYVRDDDAKTKKKAPSVKKTRVSYKRDVQRASLTKQSTEGNMVDVIVMQSGRVIRDLNDLQLVGSSGNHLSSQNFIGFENMVLPFEGTVRFRASNLMGTSSIDREVRFTILEPGRWVLRIDL</sequence>
<organism evidence="2 3">
    <name type="scientific">Pontibacter virosus</name>
    <dbReference type="NCBI Taxonomy" id="1765052"/>
    <lineage>
        <taxon>Bacteria</taxon>
        <taxon>Pseudomonadati</taxon>
        <taxon>Bacteroidota</taxon>
        <taxon>Cytophagia</taxon>
        <taxon>Cytophagales</taxon>
        <taxon>Hymenobacteraceae</taxon>
        <taxon>Pontibacter</taxon>
    </lineage>
</organism>
<evidence type="ECO:0000256" key="1">
    <source>
        <dbReference type="SAM" id="SignalP"/>
    </source>
</evidence>
<comment type="caution">
    <text evidence="2">The sequence shown here is derived from an EMBL/GenBank/DDBJ whole genome shotgun (WGS) entry which is preliminary data.</text>
</comment>
<feature type="signal peptide" evidence="1">
    <location>
        <begin position="1"/>
        <end position="19"/>
    </location>
</feature>
<evidence type="ECO:0000313" key="2">
    <source>
        <dbReference type="EMBL" id="PVY41786.1"/>
    </source>
</evidence>
<dbReference type="RefSeq" id="WP_116542835.1">
    <property type="nucleotide sequence ID" value="NZ_QEKI01000004.1"/>
</dbReference>
<protein>
    <submittedName>
        <fullName evidence="2">Uncharacterized protein</fullName>
    </submittedName>
</protein>
<keyword evidence="3" id="KW-1185">Reference proteome</keyword>
<keyword evidence="1" id="KW-0732">Signal</keyword>
<name>A0A2U1AZD3_9BACT</name>
<evidence type="ECO:0000313" key="3">
    <source>
        <dbReference type="Proteomes" id="UP000245466"/>
    </source>
</evidence>
<dbReference type="EMBL" id="QEKI01000004">
    <property type="protein sequence ID" value="PVY41786.1"/>
    <property type="molecule type" value="Genomic_DNA"/>
</dbReference>